<dbReference type="InterPro" id="IPR032675">
    <property type="entry name" value="LRR_dom_sf"/>
</dbReference>
<dbReference type="SUPFAM" id="SSF52047">
    <property type="entry name" value="RNI-like"/>
    <property type="match status" value="1"/>
</dbReference>
<dbReference type="Proteomes" id="UP000807342">
    <property type="component" value="Unassembled WGS sequence"/>
</dbReference>
<dbReference type="EMBL" id="MU151148">
    <property type="protein sequence ID" value="KAF9448839.1"/>
    <property type="molecule type" value="Genomic_DNA"/>
</dbReference>
<comment type="caution">
    <text evidence="1">The sequence shown here is derived from an EMBL/GenBank/DDBJ whole genome shotgun (WGS) entry which is preliminary data.</text>
</comment>
<dbReference type="OrthoDB" id="2906982at2759"/>
<accession>A0A9P6C4X9</accession>
<keyword evidence="2" id="KW-1185">Reference proteome</keyword>
<name>A0A9P6C4X9_9AGAR</name>
<reference evidence="1" key="1">
    <citation type="submission" date="2020-11" db="EMBL/GenBank/DDBJ databases">
        <authorList>
            <consortium name="DOE Joint Genome Institute"/>
            <person name="Ahrendt S."/>
            <person name="Riley R."/>
            <person name="Andreopoulos W."/>
            <person name="Labutti K."/>
            <person name="Pangilinan J."/>
            <person name="Ruiz-Duenas F.J."/>
            <person name="Barrasa J.M."/>
            <person name="Sanchez-Garcia M."/>
            <person name="Camarero S."/>
            <person name="Miyauchi S."/>
            <person name="Serrano A."/>
            <person name="Linde D."/>
            <person name="Babiker R."/>
            <person name="Drula E."/>
            <person name="Ayuso-Fernandez I."/>
            <person name="Pacheco R."/>
            <person name="Padilla G."/>
            <person name="Ferreira P."/>
            <person name="Barriuso J."/>
            <person name="Kellner H."/>
            <person name="Castanera R."/>
            <person name="Alfaro M."/>
            <person name="Ramirez L."/>
            <person name="Pisabarro A.G."/>
            <person name="Kuo A."/>
            <person name="Tritt A."/>
            <person name="Lipzen A."/>
            <person name="He G."/>
            <person name="Yan M."/>
            <person name="Ng V."/>
            <person name="Cullen D."/>
            <person name="Martin F."/>
            <person name="Rosso M.-N."/>
            <person name="Henrissat B."/>
            <person name="Hibbett D."/>
            <person name="Martinez A.T."/>
            <person name="Grigoriev I.V."/>
        </authorList>
    </citation>
    <scope>NUCLEOTIDE SEQUENCE</scope>
    <source>
        <strain evidence="1">MF-IS2</strain>
    </source>
</reference>
<evidence type="ECO:0000313" key="1">
    <source>
        <dbReference type="EMBL" id="KAF9448839.1"/>
    </source>
</evidence>
<organism evidence="1 2">
    <name type="scientific">Macrolepiota fuliginosa MF-IS2</name>
    <dbReference type="NCBI Taxonomy" id="1400762"/>
    <lineage>
        <taxon>Eukaryota</taxon>
        <taxon>Fungi</taxon>
        <taxon>Dikarya</taxon>
        <taxon>Basidiomycota</taxon>
        <taxon>Agaricomycotina</taxon>
        <taxon>Agaricomycetes</taxon>
        <taxon>Agaricomycetidae</taxon>
        <taxon>Agaricales</taxon>
        <taxon>Agaricineae</taxon>
        <taxon>Agaricaceae</taxon>
        <taxon>Macrolepiota</taxon>
    </lineage>
</organism>
<dbReference type="AlphaFoldDB" id="A0A9P6C4X9"/>
<evidence type="ECO:0000313" key="2">
    <source>
        <dbReference type="Proteomes" id="UP000807342"/>
    </source>
</evidence>
<proteinExistence type="predicted"/>
<sequence length="684" mass="77758">MYSFLPDELLKEILAPALQVPDDSFACTSGRSPFSNYNQTTSAYLLVCKDWLRVATPLLYSVAVLRSKAQIQALESAIESTPVLAGLIKKLRIESGYCASLLTILRGAKNLTDLCLSLEVYSSDNVAAICKGFAFVHPTRVIIYDLYRNNNRNPNQKAQQLVKATCEYIEKWDKLTTVVLPAWPTHWYSSETRLDEFIDAVCKSQSVEVVSFAGQYGYPNWFDRLSRTPSLKKIILRDGLSSTNCPFNTTVNNSARLKKLVHWTGDDRPVVKKPDSAFSVERSASPKPAAAKNWLTTLPDSTWTNILFYALGFPELEQSDYPDLPELIETAYEPKHRRGLARVCKKFYELVMPLYWRCIIITLENELEKLVLLLSTKKEIGKQIKTLITVGRNHHSVVTQDLNKLLCNTPNLERVSTSHCGWNLYHAVGSYDIFDWQALTTLAQKAGPRLVDLAIHLHRPTQPKSPDIFYKFTALKNLDFTSSAKFNFEPSKVKKKALQQLENIGCTSINNTFLSLLSHMELPNIQRARFPVLDKSEGAITFLRKHGHKLRYLELGFLPGVSVFDICPNLEEFIVPSEKPGFAVAEFFSSSDEHPLEVLRIKTSDVARGAEKEKFKYIGGLDLSNFTSLQQIQVDKCSWPITENEIKKSHWVAWAERLHELYEVDIVDDKGQKWVPRLRARKEK</sequence>
<dbReference type="Gene3D" id="3.80.10.10">
    <property type="entry name" value="Ribonuclease Inhibitor"/>
    <property type="match status" value="1"/>
</dbReference>
<protein>
    <submittedName>
        <fullName evidence="1">Uncharacterized protein</fullName>
    </submittedName>
</protein>
<gene>
    <name evidence="1" type="ORF">P691DRAFT_813495</name>
</gene>